<dbReference type="Proteomes" id="UP000198211">
    <property type="component" value="Unassembled WGS sequence"/>
</dbReference>
<evidence type="ECO:0000313" key="3">
    <source>
        <dbReference type="EMBL" id="OWZ20642.1"/>
    </source>
</evidence>
<evidence type="ECO:0008006" key="5">
    <source>
        <dbReference type="Google" id="ProtNLM"/>
    </source>
</evidence>
<keyword evidence="4" id="KW-1185">Reference proteome</keyword>
<feature type="region of interest" description="Disordered" evidence="1">
    <location>
        <begin position="81"/>
        <end position="146"/>
    </location>
</feature>
<feature type="compositionally biased region" description="Polar residues" evidence="1">
    <location>
        <begin position="82"/>
        <end position="96"/>
    </location>
</feature>
<evidence type="ECO:0000313" key="4">
    <source>
        <dbReference type="Proteomes" id="UP000198211"/>
    </source>
</evidence>
<feature type="region of interest" description="Disordered" evidence="1">
    <location>
        <begin position="32"/>
        <end position="52"/>
    </location>
</feature>
<accession>A0A225WSQ3</accession>
<reference evidence="2" key="1">
    <citation type="journal article" date="2017" name="Genome Biol. Evol.">
        <title>Phytophthora megakarya and P. palmivora, closely related causal agents of cacao black pod rot, underwent increases in genome sizes and gene numbers by different mechanisms.</title>
        <authorList>
            <person name="Ali S.S."/>
            <person name="Shao J."/>
            <person name="Lary D.J."/>
            <person name="Kronmiller B."/>
            <person name="Shen D."/>
            <person name="Strem M.D."/>
            <person name="Amoako-Attah I."/>
            <person name="Akrofi A.Y."/>
            <person name="Begoude B.A."/>
            <person name="Ten Hoopen G.M."/>
            <person name="Coulibaly K."/>
            <person name="Kebe B.I."/>
            <person name="Melnick R.L."/>
            <person name="Guiltinan M.J."/>
            <person name="Tyler B.M."/>
            <person name="Meinhardt L.W."/>
            <person name="Bailey B.A."/>
        </authorList>
    </citation>
    <scope>NUCLEOTIDE SEQUENCE</scope>
    <source>
        <strain evidence="2">Zdho120</strain>
    </source>
</reference>
<reference evidence="2" key="3">
    <citation type="submission" date="2017-03" db="EMBL/GenBank/DDBJ databases">
        <authorList>
            <person name="Afonso C.L."/>
            <person name="Miller P.J."/>
            <person name="Scott M.A."/>
            <person name="Spackman E."/>
            <person name="Goraichik I."/>
            <person name="Dimitrov K.M."/>
            <person name="Suarez D.L."/>
            <person name="Swayne D.E."/>
        </authorList>
    </citation>
    <scope>NUCLEOTIDE SEQUENCE</scope>
    <source>
        <strain evidence="2">Zdho120</strain>
    </source>
</reference>
<proteinExistence type="predicted"/>
<name>A0A225WSQ3_9STRA</name>
<dbReference type="AlphaFoldDB" id="A0A225WSQ3"/>
<evidence type="ECO:0000313" key="2">
    <source>
        <dbReference type="EMBL" id="OWZ20634.1"/>
    </source>
</evidence>
<dbReference type="EMBL" id="NBNE01000304">
    <property type="protein sequence ID" value="OWZ20634.1"/>
    <property type="molecule type" value="Genomic_DNA"/>
</dbReference>
<gene>
    <name evidence="2" type="ORF">PHMEG_0004916</name>
    <name evidence="3" type="ORF">PHMEG_0004924</name>
</gene>
<dbReference type="EMBL" id="NBNE01000304">
    <property type="protein sequence ID" value="OWZ20642.1"/>
    <property type="molecule type" value="Genomic_DNA"/>
</dbReference>
<protein>
    <recommendedName>
        <fullName evidence="5">Eukaryotic/viral aspartic protease</fullName>
    </recommendedName>
</protein>
<dbReference type="OrthoDB" id="129416at2759"/>
<comment type="caution">
    <text evidence="2">The sequence shown here is derived from an EMBL/GenBank/DDBJ whole genome shotgun (WGS) entry which is preliminary data.</text>
</comment>
<evidence type="ECO:0000256" key="1">
    <source>
        <dbReference type="SAM" id="MobiDB-lite"/>
    </source>
</evidence>
<organism evidence="2 4">
    <name type="scientific">Phytophthora megakarya</name>
    <dbReference type="NCBI Taxonomy" id="4795"/>
    <lineage>
        <taxon>Eukaryota</taxon>
        <taxon>Sar</taxon>
        <taxon>Stramenopiles</taxon>
        <taxon>Oomycota</taxon>
        <taxon>Peronosporomycetes</taxon>
        <taxon>Peronosporales</taxon>
        <taxon>Peronosporaceae</taxon>
        <taxon>Phytophthora</taxon>
    </lineage>
</organism>
<sequence>MWLTGDHVPRQPGFVSLGSRRYAEWQNPVLSATTETPPTVPPPEPWMLDPAVDRPEYRTPERILERTTTAAVSKFTVDPLVQGSTPRSAVDTNQNDYGAGSAVLDPMSVDDGGSGEDQARDPYPGYGPKADPAAVISFNPVKRHEG</sequence>
<reference evidence="4" key="2">
    <citation type="submission" date="2017-03" db="EMBL/GenBank/DDBJ databases">
        <title>Phytopthora megakarya and P. palmivora, two closely related causual agents of cacao black pod achieved similar genome size and gene model numbers by different mechanisms.</title>
        <authorList>
            <person name="Ali S."/>
            <person name="Shao J."/>
            <person name="Larry D.J."/>
            <person name="Kronmiller B."/>
            <person name="Shen D."/>
            <person name="Strem M.D."/>
            <person name="Melnick R.L."/>
            <person name="Guiltinan M.J."/>
            <person name="Tyler B.M."/>
            <person name="Meinhardt L.W."/>
            <person name="Bailey B.A."/>
        </authorList>
    </citation>
    <scope>NUCLEOTIDE SEQUENCE [LARGE SCALE GENOMIC DNA]</scope>
    <source>
        <strain evidence="4">zdho120</strain>
    </source>
</reference>